<evidence type="ECO:0000256" key="4">
    <source>
        <dbReference type="ARBA" id="ARBA00006972"/>
    </source>
</evidence>
<evidence type="ECO:0000256" key="10">
    <source>
        <dbReference type="ARBA" id="ARBA00022927"/>
    </source>
</evidence>
<dbReference type="InterPro" id="IPR005122">
    <property type="entry name" value="Uracil-DNA_glycosylase-like"/>
</dbReference>
<dbReference type="InterPro" id="IPR018085">
    <property type="entry name" value="Ura-DNA_Glyclase_AS"/>
</dbReference>
<reference evidence="18 19" key="1">
    <citation type="submission" date="2022-07" db="EMBL/GenBank/DDBJ databases">
        <title>Genome-wide signatures of adaptation to extreme environments.</title>
        <authorList>
            <person name="Cho C.H."/>
            <person name="Yoon H.S."/>
        </authorList>
    </citation>
    <scope>NUCLEOTIDE SEQUENCE [LARGE SCALE GENOMIC DNA]</scope>
    <source>
        <strain evidence="18 19">108.79 E11</strain>
    </source>
</reference>
<dbReference type="GO" id="GO:0097510">
    <property type="term" value="P:base-excision repair, AP site formation via deaminated base removal"/>
    <property type="evidence" value="ECO:0007669"/>
    <property type="project" value="TreeGrafter"/>
</dbReference>
<dbReference type="Proteomes" id="UP001300502">
    <property type="component" value="Unassembled WGS sequence"/>
</dbReference>
<comment type="catalytic activity">
    <reaction evidence="1 15">
        <text>Hydrolyzes single-stranded DNA or mismatched double-stranded DNA and polynucleotides, releasing free uracil.</text>
        <dbReference type="EC" id="3.2.2.27"/>
    </reaction>
</comment>
<dbReference type="EMBL" id="JANCYU010000058">
    <property type="protein sequence ID" value="KAK4528011.1"/>
    <property type="molecule type" value="Genomic_DNA"/>
</dbReference>
<keyword evidence="7" id="KW-0813">Transport</keyword>
<gene>
    <name evidence="18" type="ORF">GAYE_SCF47G5945</name>
</gene>
<comment type="similarity">
    <text evidence="4">Belongs to the adaptor complexes small subunit family.</text>
</comment>
<dbReference type="GO" id="GO:0030123">
    <property type="term" value="C:AP-3 adaptor complex"/>
    <property type="evidence" value="ECO:0007669"/>
    <property type="project" value="InterPro"/>
</dbReference>
<keyword evidence="14" id="KW-0968">Cytoplasmic vesicle</keyword>
<dbReference type="GO" id="GO:0006896">
    <property type="term" value="P:Golgi to vacuole transport"/>
    <property type="evidence" value="ECO:0007669"/>
    <property type="project" value="InterPro"/>
</dbReference>
<evidence type="ECO:0000256" key="5">
    <source>
        <dbReference type="ARBA" id="ARBA00008184"/>
    </source>
</evidence>
<evidence type="ECO:0000256" key="11">
    <source>
        <dbReference type="ARBA" id="ARBA00023034"/>
    </source>
</evidence>
<dbReference type="FunFam" id="3.40.470.10:FF:000001">
    <property type="entry name" value="Uracil-DNA glycosylase"/>
    <property type="match status" value="1"/>
</dbReference>
<comment type="subcellular location">
    <subcellularLocation>
        <location evidence="2">Cytoplasmic vesicle membrane</location>
        <topology evidence="2">Peripheral membrane protein</topology>
        <orientation evidence="2">Cytoplasmic side</orientation>
    </subcellularLocation>
    <subcellularLocation>
        <location evidence="3">Golgi apparatus</location>
    </subcellularLocation>
    <subcellularLocation>
        <location evidence="15">Mitochondrion</location>
    </subcellularLocation>
    <subcellularLocation>
        <location evidence="15">Nucleus</location>
    </subcellularLocation>
</comment>
<dbReference type="NCBIfam" id="NF003589">
    <property type="entry name" value="PRK05254.1-2"/>
    <property type="match status" value="1"/>
</dbReference>
<keyword evidence="13 15" id="KW-0234">DNA repair</keyword>
<comment type="function">
    <text evidence="15">Excises uracil residues from the DNA which can arise as a result of misincorporation of dUMP residues by DNA polymerase or due to deamination of cytosine.</text>
</comment>
<dbReference type="NCBIfam" id="NF003592">
    <property type="entry name" value="PRK05254.1-5"/>
    <property type="match status" value="1"/>
</dbReference>
<dbReference type="SMART" id="SM00986">
    <property type="entry name" value="UDG"/>
    <property type="match status" value="1"/>
</dbReference>
<organism evidence="18 19">
    <name type="scientific">Galdieria yellowstonensis</name>
    <dbReference type="NCBI Taxonomy" id="3028027"/>
    <lineage>
        <taxon>Eukaryota</taxon>
        <taxon>Rhodophyta</taxon>
        <taxon>Bangiophyceae</taxon>
        <taxon>Galdieriales</taxon>
        <taxon>Galdieriaceae</taxon>
        <taxon>Galdieria</taxon>
    </lineage>
</organism>
<keyword evidence="19" id="KW-1185">Reference proteome</keyword>
<dbReference type="NCBIfam" id="NF003591">
    <property type="entry name" value="PRK05254.1-4"/>
    <property type="match status" value="1"/>
</dbReference>
<dbReference type="AlphaFoldDB" id="A0AAV9IKX8"/>
<dbReference type="InterPro" id="IPR011012">
    <property type="entry name" value="Longin-like_dom_sf"/>
</dbReference>
<evidence type="ECO:0000256" key="7">
    <source>
        <dbReference type="ARBA" id="ARBA00022448"/>
    </source>
</evidence>
<dbReference type="Pfam" id="PF01217">
    <property type="entry name" value="Clat_adaptor_s"/>
    <property type="match status" value="1"/>
</dbReference>
<dbReference type="Gene3D" id="3.30.450.60">
    <property type="match status" value="1"/>
</dbReference>
<evidence type="ECO:0000256" key="16">
    <source>
        <dbReference type="PROSITE-ProRule" id="PRU10072"/>
    </source>
</evidence>
<evidence type="ECO:0000313" key="19">
    <source>
        <dbReference type="Proteomes" id="UP001300502"/>
    </source>
</evidence>
<feature type="active site" description="Proton acceptor" evidence="15 16">
    <location>
        <position position="124"/>
    </location>
</feature>
<dbReference type="PANTHER" id="PTHR11264:SF0">
    <property type="entry name" value="URACIL-DNA GLYCOSYLASE"/>
    <property type="match status" value="1"/>
</dbReference>
<evidence type="ECO:0000256" key="9">
    <source>
        <dbReference type="ARBA" id="ARBA00022801"/>
    </source>
</evidence>
<dbReference type="InterPro" id="IPR022775">
    <property type="entry name" value="AP_mu_sigma_su"/>
</dbReference>
<comment type="similarity">
    <text evidence="5 15">Belongs to the uracil-DNA glycosylase (UDG) superfamily. UNG family.</text>
</comment>
<evidence type="ECO:0000256" key="12">
    <source>
        <dbReference type="ARBA" id="ARBA00023136"/>
    </source>
</evidence>
<dbReference type="GO" id="GO:0004844">
    <property type="term" value="F:uracil DNA N-glycosylase activity"/>
    <property type="evidence" value="ECO:0007669"/>
    <property type="project" value="UniProtKB-UniRule"/>
</dbReference>
<evidence type="ECO:0000256" key="15">
    <source>
        <dbReference type="HAMAP-Rule" id="MF_03166"/>
    </source>
</evidence>
<dbReference type="SUPFAM" id="SSF52141">
    <property type="entry name" value="Uracil-DNA glycosylase-like"/>
    <property type="match status" value="1"/>
</dbReference>
<evidence type="ECO:0000259" key="17">
    <source>
        <dbReference type="SMART" id="SM00986"/>
    </source>
</evidence>
<keyword evidence="12" id="KW-0472">Membrane</keyword>
<dbReference type="CDD" id="cd10027">
    <property type="entry name" value="UDG-F1-like"/>
    <property type="match status" value="1"/>
</dbReference>
<keyword evidence="15" id="KW-0539">Nucleus</keyword>
<dbReference type="InterPro" id="IPR000804">
    <property type="entry name" value="Clathrin_sm-chain_CS"/>
</dbReference>
<dbReference type="SMART" id="SM00987">
    <property type="entry name" value="UreE_C"/>
    <property type="match status" value="1"/>
</dbReference>
<dbReference type="HAMAP" id="MF_00148">
    <property type="entry name" value="UDG"/>
    <property type="match status" value="1"/>
</dbReference>
<dbReference type="SUPFAM" id="SSF64356">
    <property type="entry name" value="SNARE-like"/>
    <property type="match status" value="1"/>
</dbReference>
<dbReference type="GO" id="GO:0006886">
    <property type="term" value="P:intracellular protein transport"/>
    <property type="evidence" value="ECO:0007669"/>
    <property type="project" value="InterPro"/>
</dbReference>
<evidence type="ECO:0000313" key="18">
    <source>
        <dbReference type="EMBL" id="KAK4528011.1"/>
    </source>
</evidence>
<protein>
    <recommendedName>
        <fullName evidence="6 15">Uracil-DNA glycosylase</fullName>
        <shortName evidence="15">UDG</shortName>
        <ecNumber evidence="6 15">3.2.2.27</ecNumber>
    </recommendedName>
</protein>
<keyword evidence="15" id="KW-0496">Mitochondrion</keyword>
<dbReference type="GO" id="GO:0005794">
    <property type="term" value="C:Golgi apparatus"/>
    <property type="evidence" value="ECO:0007669"/>
    <property type="project" value="UniProtKB-SubCell"/>
</dbReference>
<dbReference type="GO" id="GO:0005739">
    <property type="term" value="C:mitochondrion"/>
    <property type="evidence" value="ECO:0007669"/>
    <property type="project" value="UniProtKB-SubCell"/>
</dbReference>
<dbReference type="GO" id="GO:0030659">
    <property type="term" value="C:cytoplasmic vesicle membrane"/>
    <property type="evidence" value="ECO:0007669"/>
    <property type="project" value="UniProtKB-SubCell"/>
</dbReference>
<dbReference type="Pfam" id="PF03167">
    <property type="entry name" value="UDG"/>
    <property type="match status" value="1"/>
</dbReference>
<dbReference type="Gene3D" id="3.40.470.10">
    <property type="entry name" value="Uracil-DNA glycosylase-like domain"/>
    <property type="match status" value="1"/>
</dbReference>
<dbReference type="PANTHER" id="PTHR11264">
    <property type="entry name" value="URACIL-DNA GLYCOSYLASE"/>
    <property type="match status" value="1"/>
</dbReference>
<name>A0AAV9IKX8_9RHOD</name>
<dbReference type="InterPro" id="IPR002043">
    <property type="entry name" value="UDG_fam1"/>
</dbReference>
<keyword evidence="9 15" id="KW-0378">Hydrolase</keyword>
<dbReference type="InterPro" id="IPR036895">
    <property type="entry name" value="Uracil-DNA_glycosylase-like_sf"/>
</dbReference>
<comment type="caution">
    <text evidence="18">The sequence shown here is derived from an EMBL/GenBank/DDBJ whole genome shotgun (WGS) entry which is preliminary data.</text>
</comment>
<accession>A0AAV9IKX8</accession>
<dbReference type="NCBIfam" id="TIGR00628">
    <property type="entry name" value="ung"/>
    <property type="match status" value="1"/>
</dbReference>
<evidence type="ECO:0000256" key="6">
    <source>
        <dbReference type="ARBA" id="ARBA00012030"/>
    </source>
</evidence>
<dbReference type="CDD" id="cd14834">
    <property type="entry name" value="AP3_sigma"/>
    <property type="match status" value="1"/>
</dbReference>
<dbReference type="PROSITE" id="PS00130">
    <property type="entry name" value="U_DNA_GLYCOSYLASE"/>
    <property type="match status" value="1"/>
</dbReference>
<dbReference type="InterPro" id="IPR027155">
    <property type="entry name" value="APS3"/>
</dbReference>
<feature type="domain" description="Uracil-DNA glycosylase-like" evidence="17">
    <location>
        <begin position="109"/>
        <end position="270"/>
    </location>
</feature>
<keyword evidence="10" id="KW-0653">Protein transport</keyword>
<evidence type="ECO:0000256" key="13">
    <source>
        <dbReference type="ARBA" id="ARBA00023204"/>
    </source>
</evidence>
<dbReference type="NCBIfam" id="NF003588">
    <property type="entry name" value="PRK05254.1-1"/>
    <property type="match status" value="1"/>
</dbReference>
<dbReference type="EC" id="3.2.2.27" evidence="6 15"/>
<keyword evidence="8 15" id="KW-0227">DNA damage</keyword>
<evidence type="ECO:0000256" key="2">
    <source>
        <dbReference type="ARBA" id="ARBA00004180"/>
    </source>
</evidence>
<keyword evidence="11" id="KW-0333">Golgi apparatus</keyword>
<evidence type="ECO:0000256" key="3">
    <source>
        <dbReference type="ARBA" id="ARBA00004555"/>
    </source>
</evidence>
<proteinExistence type="inferred from homology"/>
<dbReference type="GO" id="GO:0005634">
    <property type="term" value="C:nucleus"/>
    <property type="evidence" value="ECO:0007669"/>
    <property type="project" value="UniProtKB-SubCell"/>
</dbReference>
<sequence>MKRGPLDKFFQKTIESASGNEASKKCKVFSSFPKQPLEQDKENKNHNSARETLGALGDELLVDLEPSWKKQLYPILNQKTIENLAQFVLQERKRKAVFPPEHLVFNAFKKCPFNKVRVVIVGQDPYHGPGQAHGLCFSVPTGVKCPPSLENIFKELENDIPGYRRPPHGNLEHWCEQGVLLLNSVLTVEAHKPASHSNKGWEHFTDEVIKLLNVQRTGIIFLLWGKYAQQKGKDIDRKKHHVLVAAHPSPYSATNGWFGCRHFSKVNEVLKSKHDTPINWYKAEILFVHIYDICAAKPLSYFHQTLLARLTKFYSFYSEENQQRLIRECYALVTRRSEDMCNFLETSFPFLEEEVRLIYRHYATLYFICGVDAVESELGILDLIQVFVETLDRCFENVCELDIIFHPDKVHYVLDEIIVGGLVMETSVTEIYGAVQLANNQGAKVLPGNKTLNRVFRQ</sequence>
<evidence type="ECO:0000256" key="1">
    <source>
        <dbReference type="ARBA" id="ARBA00001400"/>
    </source>
</evidence>
<dbReference type="PROSITE" id="PS00989">
    <property type="entry name" value="CLAT_ADAPTOR_S"/>
    <property type="match status" value="1"/>
</dbReference>
<evidence type="ECO:0000256" key="8">
    <source>
        <dbReference type="ARBA" id="ARBA00022763"/>
    </source>
</evidence>
<evidence type="ECO:0000256" key="14">
    <source>
        <dbReference type="ARBA" id="ARBA00023329"/>
    </source>
</evidence>